<feature type="chain" id="PRO_5022898665" evidence="2">
    <location>
        <begin position="23"/>
        <end position="374"/>
    </location>
</feature>
<feature type="region of interest" description="Disordered" evidence="1">
    <location>
        <begin position="46"/>
        <end position="142"/>
    </location>
</feature>
<name>A0A5B0PEA1_PUCGR</name>
<feature type="signal peptide" evidence="2">
    <location>
        <begin position="1"/>
        <end position="22"/>
    </location>
</feature>
<feature type="compositionally biased region" description="Low complexity" evidence="1">
    <location>
        <begin position="60"/>
        <end position="69"/>
    </location>
</feature>
<dbReference type="Proteomes" id="UP000325313">
    <property type="component" value="Unassembled WGS sequence"/>
</dbReference>
<feature type="compositionally biased region" description="Polar residues" evidence="1">
    <location>
        <begin position="103"/>
        <end position="116"/>
    </location>
</feature>
<keyword evidence="2" id="KW-0732">Signal</keyword>
<evidence type="ECO:0000313" key="4">
    <source>
        <dbReference type="Proteomes" id="UP000325313"/>
    </source>
</evidence>
<organism evidence="3 4">
    <name type="scientific">Puccinia graminis f. sp. tritici</name>
    <dbReference type="NCBI Taxonomy" id="56615"/>
    <lineage>
        <taxon>Eukaryota</taxon>
        <taxon>Fungi</taxon>
        <taxon>Dikarya</taxon>
        <taxon>Basidiomycota</taxon>
        <taxon>Pucciniomycotina</taxon>
        <taxon>Pucciniomycetes</taxon>
        <taxon>Pucciniales</taxon>
        <taxon>Pucciniaceae</taxon>
        <taxon>Puccinia</taxon>
    </lineage>
</organism>
<evidence type="ECO:0000256" key="2">
    <source>
        <dbReference type="SAM" id="SignalP"/>
    </source>
</evidence>
<sequence length="374" mass="42338">MHLLVRFSCFCPVLCCFARVLAKFNFDLNLPADVEEISGEEQRLVADHHDPFPPSPPDSSTPSSSVTSPQAMGGSKRKCGPEETHRFSNLSPSRLPRQHDIQAPSTSNKRQFSRLQQEAAPSRSNSLSTQPADNAIESGVGELRNKKANPNLVRPDILYLSGIPNHSRCLLGDVSKRWFSLFESILNSKELKSAPRPANIVHPDLPFAMVQPADGREGRVLRVMRYEDAAKRKLALPRPQNCVSFGRRLIVYLNHLHLEVMERLGLPESTQILLHDDFLKWVHGEIFHPSDHVLPVLGTIDKPYQSWEEILELNKIGKNQEEIIKYFSGDGKHEEITKISVYLLETYQDHHENFYLPSSYLGKEHDLSVLSSLK</sequence>
<feature type="compositionally biased region" description="Polar residues" evidence="1">
    <location>
        <begin position="122"/>
        <end position="132"/>
    </location>
</feature>
<evidence type="ECO:0000313" key="3">
    <source>
        <dbReference type="EMBL" id="KAA1098974.1"/>
    </source>
</evidence>
<proteinExistence type="predicted"/>
<dbReference type="AlphaFoldDB" id="A0A5B0PEA1"/>
<gene>
    <name evidence="3" type="ORF">PGTUg99_010164</name>
</gene>
<accession>A0A5B0PEA1</accession>
<dbReference type="EMBL" id="VDEP01000344">
    <property type="protein sequence ID" value="KAA1098974.1"/>
    <property type="molecule type" value="Genomic_DNA"/>
</dbReference>
<comment type="caution">
    <text evidence="3">The sequence shown here is derived from an EMBL/GenBank/DDBJ whole genome shotgun (WGS) entry which is preliminary data.</text>
</comment>
<reference evidence="3 4" key="1">
    <citation type="submission" date="2019-05" db="EMBL/GenBank/DDBJ databases">
        <title>Emergence of the Ug99 lineage of the wheat stem rust pathogen through somatic hybridization.</title>
        <authorList>
            <person name="Li F."/>
            <person name="Upadhyaya N.M."/>
            <person name="Sperschneider J."/>
            <person name="Matny O."/>
            <person name="Nguyen-Phuc H."/>
            <person name="Mago R."/>
            <person name="Raley C."/>
            <person name="Miller M.E."/>
            <person name="Silverstein K.A.T."/>
            <person name="Henningsen E."/>
            <person name="Hirsch C.D."/>
            <person name="Visser B."/>
            <person name="Pretorius Z.A."/>
            <person name="Steffenson B.J."/>
            <person name="Schwessinger B."/>
            <person name="Dodds P.N."/>
            <person name="Figueroa M."/>
        </authorList>
    </citation>
    <scope>NUCLEOTIDE SEQUENCE [LARGE SCALE GENOMIC DNA]</scope>
    <source>
        <strain evidence="3 4">Ug99</strain>
    </source>
</reference>
<protein>
    <submittedName>
        <fullName evidence="3">Uncharacterized protein</fullName>
    </submittedName>
</protein>
<evidence type="ECO:0000256" key="1">
    <source>
        <dbReference type="SAM" id="MobiDB-lite"/>
    </source>
</evidence>